<dbReference type="Proteomes" id="UP001621418">
    <property type="component" value="Chromosome"/>
</dbReference>
<feature type="compositionally biased region" description="Polar residues" evidence="5">
    <location>
        <begin position="264"/>
        <end position="274"/>
    </location>
</feature>
<dbReference type="NCBIfam" id="NF007739">
    <property type="entry name" value="PRK10419.1"/>
    <property type="match status" value="2"/>
</dbReference>
<keyword evidence="2" id="KW-0813">Transport</keyword>
<dbReference type="GO" id="GO:0005524">
    <property type="term" value="F:ATP binding"/>
    <property type="evidence" value="ECO:0007669"/>
    <property type="project" value="UniProtKB-KW"/>
</dbReference>
<dbReference type="Pfam" id="PF00005">
    <property type="entry name" value="ABC_tran"/>
    <property type="match status" value="2"/>
</dbReference>
<dbReference type="CDD" id="cd03257">
    <property type="entry name" value="ABC_NikE_OppD_transporters"/>
    <property type="match status" value="2"/>
</dbReference>
<dbReference type="InterPro" id="IPR050319">
    <property type="entry name" value="ABC_transp_ATP-bind"/>
</dbReference>
<dbReference type="PROSITE" id="PS50893">
    <property type="entry name" value="ABC_TRANSPORTER_2"/>
    <property type="match status" value="2"/>
</dbReference>
<evidence type="ECO:0000256" key="5">
    <source>
        <dbReference type="SAM" id="MobiDB-lite"/>
    </source>
</evidence>
<proteinExistence type="inferred from homology"/>
<keyword evidence="3" id="KW-0547">Nucleotide-binding</keyword>
<accession>A0ABZ1N3R5</accession>
<dbReference type="PROSITE" id="PS00211">
    <property type="entry name" value="ABC_TRANSPORTER_1"/>
    <property type="match status" value="2"/>
</dbReference>
<dbReference type="InterPro" id="IPR003593">
    <property type="entry name" value="AAA+_ATPase"/>
</dbReference>
<dbReference type="EMBL" id="CP109527">
    <property type="protein sequence ID" value="WTY34503.1"/>
    <property type="molecule type" value="Genomic_DNA"/>
</dbReference>
<feature type="domain" description="ABC transporter" evidence="6">
    <location>
        <begin position="8"/>
        <end position="259"/>
    </location>
</feature>
<feature type="domain" description="ABC transporter" evidence="6">
    <location>
        <begin position="332"/>
        <end position="574"/>
    </location>
</feature>
<evidence type="ECO:0000313" key="8">
    <source>
        <dbReference type="Proteomes" id="UP001621418"/>
    </source>
</evidence>
<dbReference type="RefSeq" id="WP_405146893.1">
    <property type="nucleotide sequence ID" value="NZ_CP109527.1"/>
</dbReference>
<reference evidence="7 8" key="1">
    <citation type="submission" date="2022-10" db="EMBL/GenBank/DDBJ databases">
        <title>The complete genomes of actinobacterial strains from the NBC collection.</title>
        <authorList>
            <person name="Joergensen T.S."/>
            <person name="Alvarez Arevalo M."/>
            <person name="Sterndorff E.B."/>
            <person name="Faurdal D."/>
            <person name="Vuksanovic O."/>
            <person name="Mourched A.-S."/>
            <person name="Charusanti P."/>
            <person name="Shaw S."/>
            <person name="Blin K."/>
            <person name="Weber T."/>
        </authorList>
    </citation>
    <scope>NUCLEOTIDE SEQUENCE [LARGE SCALE GENOMIC DNA]</scope>
    <source>
        <strain evidence="7 8">NBC_01413</strain>
    </source>
</reference>
<dbReference type="PANTHER" id="PTHR43776">
    <property type="entry name" value="TRANSPORT ATP-BINDING PROTEIN"/>
    <property type="match status" value="1"/>
</dbReference>
<evidence type="ECO:0000256" key="3">
    <source>
        <dbReference type="ARBA" id="ARBA00022741"/>
    </source>
</evidence>
<evidence type="ECO:0000259" key="6">
    <source>
        <dbReference type="PROSITE" id="PS50893"/>
    </source>
</evidence>
<dbReference type="SUPFAM" id="SSF52540">
    <property type="entry name" value="P-loop containing nucleoside triphosphate hydrolases"/>
    <property type="match status" value="2"/>
</dbReference>
<dbReference type="InterPro" id="IPR013563">
    <property type="entry name" value="Oligopep_ABC_C"/>
</dbReference>
<evidence type="ECO:0000256" key="2">
    <source>
        <dbReference type="ARBA" id="ARBA00022448"/>
    </source>
</evidence>
<gene>
    <name evidence="7" type="ORF">OG308_24720</name>
</gene>
<keyword evidence="4 7" id="KW-0067">ATP-binding</keyword>
<dbReference type="Pfam" id="PF08352">
    <property type="entry name" value="oligo_HPY"/>
    <property type="match status" value="1"/>
</dbReference>
<keyword evidence="8" id="KW-1185">Reference proteome</keyword>
<evidence type="ECO:0000313" key="7">
    <source>
        <dbReference type="EMBL" id="WTY34503.1"/>
    </source>
</evidence>
<dbReference type="Gene3D" id="3.40.50.300">
    <property type="entry name" value="P-loop containing nucleotide triphosphate hydrolases"/>
    <property type="match status" value="2"/>
</dbReference>
<feature type="region of interest" description="Disordered" evidence="5">
    <location>
        <begin position="260"/>
        <end position="327"/>
    </location>
</feature>
<dbReference type="PANTHER" id="PTHR43776:SF7">
    <property type="entry name" value="D,D-DIPEPTIDE TRANSPORT ATP-BINDING PROTEIN DDPF-RELATED"/>
    <property type="match status" value="1"/>
</dbReference>
<dbReference type="InterPro" id="IPR017871">
    <property type="entry name" value="ABC_transporter-like_CS"/>
</dbReference>
<comment type="similarity">
    <text evidence="1">Belongs to the ABC transporter superfamily.</text>
</comment>
<name>A0ABZ1N3R5_9NOCA</name>
<organism evidence="7 8">
    <name type="scientific">Nocardia salmonicida</name>
    <dbReference type="NCBI Taxonomy" id="53431"/>
    <lineage>
        <taxon>Bacteria</taxon>
        <taxon>Bacillati</taxon>
        <taxon>Actinomycetota</taxon>
        <taxon>Actinomycetes</taxon>
        <taxon>Mycobacteriales</taxon>
        <taxon>Nocardiaceae</taxon>
        <taxon>Nocardia</taxon>
    </lineage>
</organism>
<dbReference type="InterPro" id="IPR003439">
    <property type="entry name" value="ABC_transporter-like_ATP-bd"/>
</dbReference>
<dbReference type="NCBIfam" id="NF008453">
    <property type="entry name" value="PRK11308.1"/>
    <property type="match status" value="2"/>
</dbReference>
<protein>
    <submittedName>
        <fullName evidence="7">ABC transporter ATP-binding protein</fullName>
    </submittedName>
</protein>
<evidence type="ECO:0000256" key="1">
    <source>
        <dbReference type="ARBA" id="ARBA00005417"/>
    </source>
</evidence>
<evidence type="ECO:0000256" key="4">
    <source>
        <dbReference type="ARBA" id="ARBA00022840"/>
    </source>
</evidence>
<dbReference type="InterPro" id="IPR027417">
    <property type="entry name" value="P-loop_NTPase"/>
</dbReference>
<dbReference type="SMART" id="SM00382">
    <property type="entry name" value="AAA"/>
    <property type="match status" value="2"/>
</dbReference>
<sequence length="592" mass="62901">MSEKETLLRIEDLSVRYRARGADGQAAVDGVSLTVGRGEFVSIVGESGSGKSTTIHAALHLLPASARVEATALALNGHDTASWNDRKLARLRGPFVGFVPQDPGTSLNPVKRVGTQVLEALRLHRRVESGPGRELAVAKLATAGLREPERVYRQYPHELSGGMKQRVLIAIALANDPALLVADEPTSALDVTVQKVILDHLAHLRDTLGLGVLLVTHDLGVAAERSDRLIVMQHGRIVEEGPAGRILADPRHDYTRRLVAAAPTQHSTRLTSTEPRLEPRGPSAGGPASVPAGSASSTGTGSSAVRARSAPTAISSSPGRATPVPKATRPLLEVRELTKTFAHSGVRAVDNVSLAVRAGTTHALVGESGAGKSTVARIAAGFTSLDSGQVWFDGARIDGLSRGKLRPIRREIQFVYQNPYSSLDPKFTVEQIIAEPLVALGLLPRGPRRRDRVRELLDEVALSREHLARKPAELSGGQRQRVAVARALAAGPRVLVLDEAVSALDVSVQAQILRLLVDLQHQQGLTYLFITHDLGVVRLVADEVTVMRAGAVVESGSVTGVFENPTQDYTRRLLDAVPVGTGTPVAVAAVVA</sequence>
<feature type="compositionally biased region" description="Low complexity" evidence="5">
    <location>
        <begin position="280"/>
        <end position="307"/>
    </location>
</feature>